<dbReference type="Pfam" id="PF03547">
    <property type="entry name" value="Mem_trans"/>
    <property type="match status" value="1"/>
</dbReference>
<proteinExistence type="inferred from homology"/>
<dbReference type="GeneID" id="24257984"/>
<evidence type="ECO:0000256" key="6">
    <source>
        <dbReference type="ARBA" id="ARBA00022989"/>
    </source>
</evidence>
<evidence type="ECO:0000313" key="9">
    <source>
        <dbReference type="EMBL" id="CDN47432.1"/>
    </source>
</evidence>
<feature type="transmembrane region" description="Helical" evidence="8">
    <location>
        <begin position="67"/>
        <end position="87"/>
    </location>
</feature>
<keyword evidence="5 8" id="KW-0812">Transmembrane</keyword>
<keyword evidence="6 8" id="KW-1133">Transmembrane helix</keyword>
<dbReference type="Proteomes" id="UP000028181">
    <property type="component" value="Chromosome I"/>
</dbReference>
<reference evidence="10" key="1">
    <citation type="journal article" date="2014" name="BMC Genomics">
        <title>Genome sequencing of two Neorhizobium galegae strains reveals a noeT gene responsible for the unusual acetylation of the nodulation factors.</title>
        <authorList>
            <person name="Osterman J."/>
            <person name="Marsh J."/>
            <person name="Laine P.K."/>
            <person name="Zeng Z."/>
            <person name="Alatalo E."/>
            <person name="Sullivan J.T."/>
            <person name="Young J.P."/>
            <person name="Thomas-Oates J."/>
            <person name="Paulin L."/>
            <person name="Lindstrom K."/>
        </authorList>
    </citation>
    <scope>NUCLEOTIDE SEQUENCE [LARGE SCALE GENOMIC DNA]</scope>
    <source>
        <strain evidence="10">HAMBI 540</strain>
    </source>
</reference>
<keyword evidence="10" id="KW-1185">Reference proteome</keyword>
<dbReference type="HOGENOM" id="CLU_056175_3_1_5"/>
<protein>
    <submittedName>
        <fullName evidence="9">Auxin Efflux Carrier</fullName>
    </submittedName>
</protein>
<feature type="transmembrane region" description="Helical" evidence="8">
    <location>
        <begin position="225"/>
        <end position="246"/>
    </location>
</feature>
<dbReference type="RefSeq" id="WP_038585757.1">
    <property type="nucleotide sequence ID" value="NZ_HG938353.1"/>
</dbReference>
<evidence type="ECO:0000256" key="5">
    <source>
        <dbReference type="ARBA" id="ARBA00022692"/>
    </source>
</evidence>
<dbReference type="PANTHER" id="PTHR36838:SF4">
    <property type="entry name" value="AUXIN EFFLUX CARRIER FAMILY PROTEIN"/>
    <property type="match status" value="1"/>
</dbReference>
<feature type="transmembrane region" description="Helical" evidence="8">
    <location>
        <begin position="39"/>
        <end position="55"/>
    </location>
</feature>
<comment type="similarity">
    <text evidence="2">Belongs to the auxin efflux carrier (TC 2.A.69) family.</text>
</comment>
<dbReference type="AlphaFoldDB" id="A0A068SMD6"/>
<feature type="transmembrane region" description="Helical" evidence="8">
    <location>
        <begin position="285"/>
        <end position="310"/>
    </location>
</feature>
<evidence type="ECO:0000256" key="8">
    <source>
        <dbReference type="SAM" id="Phobius"/>
    </source>
</evidence>
<evidence type="ECO:0000256" key="7">
    <source>
        <dbReference type="ARBA" id="ARBA00023136"/>
    </source>
</evidence>
<accession>A0A068SMD6</accession>
<feature type="transmembrane region" description="Helical" evidence="8">
    <location>
        <begin position="128"/>
        <end position="149"/>
    </location>
</feature>
<keyword evidence="3" id="KW-0813">Transport</keyword>
<dbReference type="EMBL" id="HG938353">
    <property type="protein sequence ID" value="CDN47432.1"/>
    <property type="molecule type" value="Genomic_DNA"/>
</dbReference>
<keyword evidence="7 8" id="KW-0472">Membrane</keyword>
<dbReference type="GO" id="GO:0005886">
    <property type="term" value="C:plasma membrane"/>
    <property type="evidence" value="ECO:0007669"/>
    <property type="project" value="UniProtKB-SubCell"/>
</dbReference>
<dbReference type="PATRIC" id="fig|1028800.3.peg.1263"/>
<evidence type="ECO:0000313" key="10">
    <source>
        <dbReference type="Proteomes" id="UP000028181"/>
    </source>
</evidence>
<dbReference type="InterPro" id="IPR004776">
    <property type="entry name" value="Mem_transp_PIN-like"/>
</dbReference>
<comment type="subcellular location">
    <subcellularLocation>
        <location evidence="1">Cell membrane</location>
        <topology evidence="1">Multi-pass membrane protein</topology>
    </subcellularLocation>
</comment>
<dbReference type="KEGG" id="ngg:RG540_CH12480"/>
<dbReference type="PANTHER" id="PTHR36838">
    <property type="entry name" value="AUXIN EFFLUX CARRIER FAMILY PROTEIN"/>
    <property type="match status" value="1"/>
</dbReference>
<gene>
    <name evidence="9" type="ORF">RG540_CH12480</name>
</gene>
<feature type="transmembrane region" description="Helical" evidence="8">
    <location>
        <begin position="252"/>
        <end position="273"/>
    </location>
</feature>
<dbReference type="OrthoDB" id="9805563at2"/>
<keyword evidence="4" id="KW-1003">Cell membrane</keyword>
<dbReference type="Gene3D" id="1.20.1530.20">
    <property type="match status" value="1"/>
</dbReference>
<feature type="transmembrane region" description="Helical" evidence="8">
    <location>
        <begin position="161"/>
        <end position="184"/>
    </location>
</feature>
<evidence type="ECO:0000256" key="4">
    <source>
        <dbReference type="ARBA" id="ARBA00022475"/>
    </source>
</evidence>
<name>A0A068SMD6_NEOGA</name>
<evidence type="ECO:0000256" key="1">
    <source>
        <dbReference type="ARBA" id="ARBA00004651"/>
    </source>
</evidence>
<dbReference type="InterPro" id="IPR038770">
    <property type="entry name" value="Na+/solute_symporter_sf"/>
</dbReference>
<organism evidence="9 10">
    <name type="scientific">Neorhizobium galegae bv. orientalis str. HAMBI 540</name>
    <dbReference type="NCBI Taxonomy" id="1028800"/>
    <lineage>
        <taxon>Bacteria</taxon>
        <taxon>Pseudomonadati</taxon>
        <taxon>Pseudomonadota</taxon>
        <taxon>Alphaproteobacteria</taxon>
        <taxon>Hyphomicrobiales</taxon>
        <taxon>Rhizobiaceae</taxon>
        <taxon>Rhizobium/Agrobacterium group</taxon>
        <taxon>Neorhizobium</taxon>
    </lineage>
</organism>
<evidence type="ECO:0000256" key="3">
    <source>
        <dbReference type="ARBA" id="ARBA00022448"/>
    </source>
</evidence>
<evidence type="ECO:0000256" key="2">
    <source>
        <dbReference type="ARBA" id="ARBA00010145"/>
    </source>
</evidence>
<dbReference type="eggNOG" id="COG0679">
    <property type="taxonomic scope" value="Bacteria"/>
</dbReference>
<dbReference type="GO" id="GO:0055085">
    <property type="term" value="P:transmembrane transport"/>
    <property type="evidence" value="ECO:0007669"/>
    <property type="project" value="InterPro"/>
</dbReference>
<sequence>MLIVFQSVLPIFLLVLLGIGLKRAPIINPDFWDGLEQCSYWVLFPALLFSTMAKADFSNTENLTVSFAAIVSVLVMSGGLLLAWPLLRNLRVGGPAYTSLFQTATRWNAFMALAIAAKTYGQQGLTTVGLVMAAIIIPLNFINVTVLLWFSGHDRNYRAILYRICTNPLILSTALGIVVNLIGIPIYEPVMVTVDLLSQASLSLGLITVGAGLRIMDALRPRPITLLAVFLKLIAFPIVAVGVGALCGIQGNGLVLLALSAAVPTAMNGYLLAKQLNGDADMYAAAATLQVVASFLTIPVVMTVVAYVAAG</sequence>